<evidence type="ECO:0000313" key="2">
    <source>
        <dbReference type="EMBL" id="GDY32201.1"/>
    </source>
</evidence>
<dbReference type="RefSeq" id="WP_137815240.1">
    <property type="nucleotide sequence ID" value="NZ_BJFL01000022.1"/>
</dbReference>
<proteinExistence type="predicted"/>
<feature type="domain" description="DUF397" evidence="1">
    <location>
        <begin position="9"/>
        <end position="60"/>
    </location>
</feature>
<organism evidence="2 3">
    <name type="scientific">Gandjariella thermophila</name>
    <dbReference type="NCBI Taxonomy" id="1931992"/>
    <lineage>
        <taxon>Bacteria</taxon>
        <taxon>Bacillati</taxon>
        <taxon>Actinomycetota</taxon>
        <taxon>Actinomycetes</taxon>
        <taxon>Pseudonocardiales</taxon>
        <taxon>Pseudonocardiaceae</taxon>
        <taxon>Gandjariella</taxon>
    </lineage>
</organism>
<protein>
    <recommendedName>
        <fullName evidence="1">DUF397 domain-containing protein</fullName>
    </recommendedName>
</protein>
<dbReference type="InterPro" id="IPR007278">
    <property type="entry name" value="DUF397"/>
</dbReference>
<keyword evidence="3" id="KW-1185">Reference proteome</keyword>
<evidence type="ECO:0000259" key="1">
    <source>
        <dbReference type="Pfam" id="PF04149"/>
    </source>
</evidence>
<dbReference type="AlphaFoldDB" id="A0A4D4J6I5"/>
<name>A0A4D4J6I5_9PSEU</name>
<dbReference type="Proteomes" id="UP000298860">
    <property type="component" value="Unassembled WGS sequence"/>
</dbReference>
<evidence type="ECO:0000313" key="3">
    <source>
        <dbReference type="Proteomes" id="UP000298860"/>
    </source>
</evidence>
<dbReference type="EMBL" id="BJFL01000022">
    <property type="protein sequence ID" value="GDY32201.1"/>
    <property type="molecule type" value="Genomic_DNA"/>
</dbReference>
<comment type="caution">
    <text evidence="2">The sequence shown here is derived from an EMBL/GenBank/DDBJ whole genome shotgun (WGS) entry which is preliminary data.</text>
</comment>
<dbReference type="OrthoDB" id="3698874at2"/>
<gene>
    <name evidence="2" type="ORF">GTS_38340</name>
</gene>
<sequence>MAAPETSALTWHKSSYSASDTNCVEVAFTTSLVAVRDSKNPTGPLLAFAPAEWRAFLRTVDR</sequence>
<dbReference type="Pfam" id="PF04149">
    <property type="entry name" value="DUF397"/>
    <property type="match status" value="1"/>
</dbReference>
<reference evidence="3" key="1">
    <citation type="submission" date="2019-04" db="EMBL/GenBank/DDBJ databases">
        <title>Draft genome sequence of Pseudonocardiaceae bacterium SL3-2-4.</title>
        <authorList>
            <person name="Ningsih F."/>
            <person name="Yokota A."/>
            <person name="Sakai Y."/>
            <person name="Nanatani K."/>
            <person name="Yabe S."/>
            <person name="Oetari A."/>
            <person name="Sjamsuridzal W."/>
        </authorList>
    </citation>
    <scope>NUCLEOTIDE SEQUENCE [LARGE SCALE GENOMIC DNA]</scope>
    <source>
        <strain evidence="3">SL3-2-4</strain>
    </source>
</reference>
<accession>A0A4D4J6I5</accession>